<evidence type="ECO:0000256" key="2">
    <source>
        <dbReference type="SAM" id="SignalP"/>
    </source>
</evidence>
<dbReference type="Pfam" id="PF09203">
    <property type="entry name" value="MspA"/>
    <property type="match status" value="1"/>
</dbReference>
<dbReference type="OrthoDB" id="4569497at2"/>
<dbReference type="Proteomes" id="UP000267164">
    <property type="component" value="Chromosome"/>
</dbReference>
<protein>
    <submittedName>
        <fullName evidence="3">Porin</fullName>
    </submittedName>
</protein>
<dbReference type="Gene3D" id="2.10.300.10">
    <property type="entry name" value="Porin MspA ribbon domain"/>
    <property type="match status" value="1"/>
</dbReference>
<proteinExistence type="predicted"/>
<accession>A0A386Z7K0</accession>
<reference evidence="3 4" key="1">
    <citation type="submission" date="2018-09" db="EMBL/GenBank/DDBJ databases">
        <title>Nocardia yunnanensis sp. nov., an actinomycete isolated from a soil sample.</title>
        <authorList>
            <person name="Zhang J."/>
        </authorList>
    </citation>
    <scope>NUCLEOTIDE SEQUENCE [LARGE SCALE GENOMIC DNA]</scope>
    <source>
        <strain evidence="3 4">CFHS0054</strain>
    </source>
</reference>
<dbReference type="InterPro" id="IPR015286">
    <property type="entry name" value="Porin_fam_mycobact-type"/>
</dbReference>
<dbReference type="InterPro" id="IPR036435">
    <property type="entry name" value="Leukocidin/porin_MspA_sf"/>
</dbReference>
<feature type="signal peptide" evidence="2">
    <location>
        <begin position="1"/>
        <end position="21"/>
    </location>
</feature>
<keyword evidence="1 2" id="KW-0732">Signal</keyword>
<gene>
    <name evidence="3" type="ORF">D7D52_07645</name>
</gene>
<organism evidence="3 4">
    <name type="scientific">Nocardia yunnanensis</name>
    <dbReference type="NCBI Taxonomy" id="2382165"/>
    <lineage>
        <taxon>Bacteria</taxon>
        <taxon>Bacillati</taxon>
        <taxon>Actinomycetota</taxon>
        <taxon>Actinomycetes</taxon>
        <taxon>Mycobacteriales</taxon>
        <taxon>Nocardiaceae</taxon>
        <taxon>Nocardia</taxon>
    </lineage>
</organism>
<name>A0A386Z7K0_9NOCA</name>
<evidence type="ECO:0000313" key="4">
    <source>
        <dbReference type="Proteomes" id="UP000267164"/>
    </source>
</evidence>
<evidence type="ECO:0000313" key="3">
    <source>
        <dbReference type="EMBL" id="AYF73752.1"/>
    </source>
</evidence>
<keyword evidence="4" id="KW-1185">Reference proteome</keyword>
<feature type="chain" id="PRO_5039498885" evidence="2">
    <location>
        <begin position="22"/>
        <end position="211"/>
    </location>
</feature>
<dbReference type="EMBL" id="CP032568">
    <property type="protein sequence ID" value="AYF73752.1"/>
    <property type="molecule type" value="Genomic_DNA"/>
</dbReference>
<dbReference type="KEGG" id="nyu:D7D52_07645"/>
<dbReference type="Gene3D" id="2.60.40.1650">
    <property type="entry name" value="Porin MspA (Ig-like beta-sandwich domain)"/>
    <property type="match status" value="1"/>
</dbReference>
<sequence length="211" mass="21706">MGTIMRYINSALTRTAAVAAAGTVGVVLSGGTGAAAVDATNSIVDQQGRTVQAIEADTRIDFVPPLDGNPLTREWFHSGKACFHVDVPAGDPWTGHITMGYQVGYPATLSGKISFQYQTPGLELEIGNDAKADVFNLIPTLGIQLDVGFGPGIQSVDATGGDVSGTDGCITMSGFHGTVTGVLGTTTIRPFVRLVSSSGDTVVTYGPLSSI</sequence>
<dbReference type="SUPFAM" id="SSF56959">
    <property type="entry name" value="Leukocidin-like"/>
    <property type="match status" value="1"/>
</dbReference>
<dbReference type="AlphaFoldDB" id="A0A386Z7K0"/>
<evidence type="ECO:0000256" key="1">
    <source>
        <dbReference type="ARBA" id="ARBA00022729"/>
    </source>
</evidence>